<keyword evidence="12" id="KW-1185">Reference proteome</keyword>
<dbReference type="RefSeq" id="WP_206291601.1">
    <property type="nucleotide sequence ID" value="NZ_CP063458.1"/>
</dbReference>
<evidence type="ECO:0000256" key="9">
    <source>
        <dbReference type="RuleBase" id="RU003942"/>
    </source>
</evidence>
<keyword evidence="5 10" id="KW-1133">Transmembrane helix</keyword>
<dbReference type="GO" id="GO:0022857">
    <property type="term" value="F:transmembrane transporter activity"/>
    <property type="evidence" value="ECO:0007669"/>
    <property type="project" value="InterPro"/>
</dbReference>
<evidence type="ECO:0000256" key="1">
    <source>
        <dbReference type="ARBA" id="ARBA00004651"/>
    </source>
</evidence>
<dbReference type="PANTHER" id="PTHR30561:SF0">
    <property type="entry name" value="GUANIDINIUM EXPORTER"/>
    <property type="match status" value="1"/>
</dbReference>
<dbReference type="InterPro" id="IPR037185">
    <property type="entry name" value="EmrE-like"/>
</dbReference>
<evidence type="ECO:0000256" key="3">
    <source>
        <dbReference type="ARBA" id="ARBA00022475"/>
    </source>
</evidence>
<evidence type="ECO:0000256" key="7">
    <source>
        <dbReference type="ARBA" id="ARBA00038151"/>
    </source>
</evidence>
<evidence type="ECO:0000256" key="8">
    <source>
        <dbReference type="ARBA" id="ARBA00039168"/>
    </source>
</evidence>
<evidence type="ECO:0000256" key="10">
    <source>
        <dbReference type="SAM" id="Phobius"/>
    </source>
</evidence>
<keyword evidence="2" id="KW-0813">Transport</keyword>
<evidence type="ECO:0000313" key="11">
    <source>
        <dbReference type="EMBL" id="QOV88608.1"/>
    </source>
</evidence>
<dbReference type="EMBL" id="CP063458">
    <property type="protein sequence ID" value="QOV88608.1"/>
    <property type="molecule type" value="Genomic_DNA"/>
</dbReference>
<keyword evidence="4 9" id="KW-0812">Transmembrane</keyword>
<dbReference type="KEGG" id="hbs:IPV69_20555"/>
<dbReference type="InterPro" id="IPR000390">
    <property type="entry name" value="Small_drug/metabolite_transptr"/>
</dbReference>
<dbReference type="InterPro" id="IPR045324">
    <property type="entry name" value="Small_multidrug_res"/>
</dbReference>
<keyword evidence="3" id="KW-1003">Cell membrane</keyword>
<gene>
    <name evidence="11" type="ORF">IPV69_20555</name>
</gene>
<evidence type="ECO:0000256" key="6">
    <source>
        <dbReference type="ARBA" id="ARBA00023136"/>
    </source>
</evidence>
<feature type="transmembrane region" description="Helical" evidence="10">
    <location>
        <begin position="57"/>
        <end position="77"/>
    </location>
</feature>
<organism evidence="11 12">
    <name type="scientific">Humisphaera borealis</name>
    <dbReference type="NCBI Taxonomy" id="2807512"/>
    <lineage>
        <taxon>Bacteria</taxon>
        <taxon>Pseudomonadati</taxon>
        <taxon>Planctomycetota</taxon>
        <taxon>Phycisphaerae</taxon>
        <taxon>Tepidisphaerales</taxon>
        <taxon>Tepidisphaeraceae</taxon>
        <taxon>Humisphaera</taxon>
    </lineage>
</organism>
<comment type="similarity">
    <text evidence="7">Belongs to the drug/metabolite transporter (DMT) superfamily. Small multidrug resistance (SMR) (TC 2.A.7.1) family. Gdx/SugE subfamily.</text>
</comment>
<reference evidence="11 12" key="1">
    <citation type="submission" date="2020-10" db="EMBL/GenBank/DDBJ databases">
        <title>Wide distribution of Phycisphaera-like planctomycetes from WD2101 soil group in peatlands and genome analysis of the first cultivated representative.</title>
        <authorList>
            <person name="Dedysh S.N."/>
            <person name="Beletsky A.V."/>
            <person name="Ivanova A."/>
            <person name="Kulichevskaya I.S."/>
            <person name="Suzina N.E."/>
            <person name="Philippov D.A."/>
            <person name="Rakitin A.L."/>
            <person name="Mardanov A.V."/>
            <person name="Ravin N.V."/>
        </authorList>
    </citation>
    <scope>NUCLEOTIDE SEQUENCE [LARGE SCALE GENOMIC DNA]</scope>
    <source>
        <strain evidence="11 12">M1803</strain>
    </source>
</reference>
<dbReference type="GO" id="GO:0005886">
    <property type="term" value="C:plasma membrane"/>
    <property type="evidence" value="ECO:0007669"/>
    <property type="project" value="UniProtKB-SubCell"/>
</dbReference>
<dbReference type="Gene3D" id="1.10.3730.20">
    <property type="match status" value="1"/>
</dbReference>
<evidence type="ECO:0000256" key="2">
    <source>
        <dbReference type="ARBA" id="ARBA00022448"/>
    </source>
</evidence>
<sequence length="122" mass="12854">MAWLILILAGLLEIAWAFGLKKYGLSLSVGSAITVAGVFLSFWMLHVAMRSLPLGVAYPVWTGIGAIGSAIVGMVFLNESKDVIRIVCIILIVAGIVGLKVFSPNEDAVVAAPQTVEPSKSL</sequence>
<evidence type="ECO:0000256" key="5">
    <source>
        <dbReference type="ARBA" id="ARBA00022989"/>
    </source>
</evidence>
<name>A0A7M2WSX9_9BACT</name>
<proteinExistence type="inferred from homology"/>
<feature type="transmembrane region" description="Helical" evidence="10">
    <location>
        <begin position="27"/>
        <end position="45"/>
    </location>
</feature>
<dbReference type="GO" id="GO:1990961">
    <property type="term" value="P:xenobiotic detoxification by transmembrane export across the plasma membrane"/>
    <property type="evidence" value="ECO:0007669"/>
    <property type="project" value="UniProtKB-ARBA"/>
</dbReference>
<feature type="transmembrane region" description="Helical" evidence="10">
    <location>
        <begin position="83"/>
        <end position="102"/>
    </location>
</feature>
<protein>
    <recommendedName>
        <fullName evidence="8">Guanidinium exporter</fullName>
    </recommendedName>
</protein>
<evidence type="ECO:0000256" key="4">
    <source>
        <dbReference type="ARBA" id="ARBA00022692"/>
    </source>
</evidence>
<evidence type="ECO:0000313" key="12">
    <source>
        <dbReference type="Proteomes" id="UP000593765"/>
    </source>
</evidence>
<dbReference type="FunFam" id="1.10.3730.20:FF:000001">
    <property type="entry name" value="Quaternary ammonium compound resistance transporter SugE"/>
    <property type="match status" value="1"/>
</dbReference>
<dbReference type="Proteomes" id="UP000593765">
    <property type="component" value="Chromosome"/>
</dbReference>
<accession>A0A7M2WSX9</accession>
<comment type="subcellular location">
    <subcellularLocation>
        <location evidence="1 9">Cell membrane</location>
        <topology evidence="1 9">Multi-pass membrane protein</topology>
    </subcellularLocation>
</comment>
<dbReference type="Pfam" id="PF00893">
    <property type="entry name" value="Multi_Drug_Res"/>
    <property type="match status" value="1"/>
</dbReference>
<keyword evidence="6 10" id="KW-0472">Membrane</keyword>
<dbReference type="AlphaFoldDB" id="A0A7M2WSX9"/>
<dbReference type="PANTHER" id="PTHR30561">
    <property type="entry name" value="SMR FAMILY PROTON-DEPENDENT DRUG EFFLUX TRANSPORTER SUGE"/>
    <property type="match status" value="1"/>
</dbReference>
<dbReference type="SUPFAM" id="SSF103481">
    <property type="entry name" value="Multidrug resistance efflux transporter EmrE"/>
    <property type="match status" value="1"/>
</dbReference>